<comment type="caution">
    <text evidence="11">The sequence shown here is derived from an EMBL/GenBank/DDBJ whole genome shotgun (WGS) entry which is preliminary data.</text>
</comment>
<name>A0A2V1GQK6_9GAMM</name>
<comment type="catalytic activity">
    <reaction evidence="1">
        <text>ATP + protein L-histidine = ADP + protein N-phospho-L-histidine.</text>
        <dbReference type="EC" id="2.7.13.3"/>
    </reaction>
</comment>
<dbReference type="InterPro" id="IPR036890">
    <property type="entry name" value="HATPase_C_sf"/>
</dbReference>
<evidence type="ECO:0000256" key="4">
    <source>
        <dbReference type="ARBA" id="ARBA00022553"/>
    </source>
</evidence>
<keyword evidence="8" id="KW-1133">Transmembrane helix</keyword>
<dbReference type="OrthoDB" id="9804645at2"/>
<keyword evidence="6" id="KW-0418">Kinase</keyword>
<reference evidence="11 12" key="1">
    <citation type="submission" date="2018-04" db="EMBL/GenBank/DDBJ databases">
        <title>Thalassorhabdus spongiae gen. nov., sp. nov., isolated from a marine sponge in South-West Iceland.</title>
        <authorList>
            <person name="Knobloch S."/>
            <person name="Daussin A."/>
            <person name="Johannsson R."/>
            <person name="Marteinsson V.T."/>
        </authorList>
    </citation>
    <scope>NUCLEOTIDE SEQUENCE [LARGE SCALE GENOMIC DNA]</scope>
    <source>
        <strain evidence="11 12">Hp12</strain>
    </source>
</reference>
<evidence type="ECO:0000256" key="5">
    <source>
        <dbReference type="ARBA" id="ARBA00022679"/>
    </source>
</evidence>
<keyword evidence="4" id="KW-0597">Phosphoprotein</keyword>
<dbReference type="Pfam" id="PF00512">
    <property type="entry name" value="HisKA"/>
    <property type="match status" value="1"/>
</dbReference>
<organism evidence="11 12">
    <name type="scientific">Pelagibaculum spongiae</name>
    <dbReference type="NCBI Taxonomy" id="2080658"/>
    <lineage>
        <taxon>Bacteria</taxon>
        <taxon>Pseudomonadati</taxon>
        <taxon>Pseudomonadota</taxon>
        <taxon>Gammaproteobacteria</taxon>
        <taxon>Oceanospirillales</taxon>
        <taxon>Pelagibaculum</taxon>
    </lineage>
</organism>
<keyword evidence="5" id="KW-0808">Transferase</keyword>
<dbReference type="Gene3D" id="1.10.287.130">
    <property type="match status" value="1"/>
</dbReference>
<feature type="transmembrane region" description="Helical" evidence="8">
    <location>
        <begin position="177"/>
        <end position="196"/>
    </location>
</feature>
<sequence>MPNPSIRFKLAIFLGIFSLMLCAGIYIGVRESFQQGFIGYLNTAREQQLEDYGQALTEIYPDPTQWPSFSLADNWRLVSRQLWVRVRSIEGERREQGRERWGHRKKRQVGKLLPVRLMLFDAAGQLIVGRRPLVGQPLIKTSLVDKEGRLLGWLAEPRLLQVASEVDRLFIEQQNHLFRVVALIALAISLLISWPLSTLLVKPVQRISAAMSRLSSRRDYQARVSITSRDELGQLADDFNHMAETLGEYDDSQRRWVADIAHELRTPLAVMKSEMEALQDGVRDLDLSAIDSLHQEASQLARLIDDLHQLSRADQGSLSYELEPLDIDSLVSQVMDRFAASFSEKGLTPKMEILGKPRTVNGDYQRLVQLFSNLASNSIRYSDSPGQVQVILDFEQFKSSKELEISWQDSSPGVGDEHLEKLFERLFRVDRSRSRALGGSGLGLAIAKSIVKAHRGDVVAQHSELGGLAIKIRLPLSEVKREKRESKH</sequence>
<dbReference type="SUPFAM" id="SSF158472">
    <property type="entry name" value="HAMP domain-like"/>
    <property type="match status" value="1"/>
</dbReference>
<keyword evidence="7" id="KW-0902">Two-component regulatory system</keyword>
<dbReference type="EMBL" id="QDDL01000008">
    <property type="protein sequence ID" value="PVZ66328.1"/>
    <property type="molecule type" value="Genomic_DNA"/>
</dbReference>
<evidence type="ECO:0000256" key="2">
    <source>
        <dbReference type="ARBA" id="ARBA00004370"/>
    </source>
</evidence>
<dbReference type="InterPro" id="IPR003660">
    <property type="entry name" value="HAMP_dom"/>
</dbReference>
<accession>A0A2V1GQK6</accession>
<keyword evidence="8" id="KW-0472">Membrane</keyword>
<feature type="domain" description="Histidine kinase" evidence="9">
    <location>
        <begin position="259"/>
        <end position="478"/>
    </location>
</feature>
<feature type="domain" description="HAMP" evidence="10">
    <location>
        <begin position="198"/>
        <end position="251"/>
    </location>
</feature>
<dbReference type="PROSITE" id="PS50109">
    <property type="entry name" value="HIS_KIN"/>
    <property type="match status" value="1"/>
</dbReference>
<dbReference type="InterPro" id="IPR004358">
    <property type="entry name" value="Sig_transdc_His_kin-like_C"/>
</dbReference>
<dbReference type="GO" id="GO:0004721">
    <property type="term" value="F:phosphoprotein phosphatase activity"/>
    <property type="evidence" value="ECO:0007669"/>
    <property type="project" value="TreeGrafter"/>
</dbReference>
<comment type="subcellular location">
    <subcellularLocation>
        <location evidence="2">Membrane</location>
    </subcellularLocation>
</comment>
<dbReference type="FunFam" id="3.30.565.10:FF:000006">
    <property type="entry name" value="Sensor histidine kinase WalK"/>
    <property type="match status" value="1"/>
</dbReference>
<dbReference type="PRINTS" id="PR00344">
    <property type="entry name" value="BCTRLSENSOR"/>
</dbReference>
<dbReference type="SMART" id="SM00387">
    <property type="entry name" value="HATPase_c"/>
    <property type="match status" value="1"/>
</dbReference>
<evidence type="ECO:0000256" key="8">
    <source>
        <dbReference type="SAM" id="Phobius"/>
    </source>
</evidence>
<dbReference type="InterPro" id="IPR003661">
    <property type="entry name" value="HisK_dim/P_dom"/>
</dbReference>
<evidence type="ECO:0000259" key="9">
    <source>
        <dbReference type="PROSITE" id="PS50109"/>
    </source>
</evidence>
<evidence type="ECO:0000256" key="3">
    <source>
        <dbReference type="ARBA" id="ARBA00012438"/>
    </source>
</evidence>
<dbReference type="InterPro" id="IPR036097">
    <property type="entry name" value="HisK_dim/P_sf"/>
</dbReference>
<dbReference type="Gene3D" id="3.30.565.10">
    <property type="entry name" value="Histidine kinase-like ATPase, C-terminal domain"/>
    <property type="match status" value="1"/>
</dbReference>
<dbReference type="Gene3D" id="6.10.340.10">
    <property type="match status" value="1"/>
</dbReference>
<dbReference type="SUPFAM" id="SSF47384">
    <property type="entry name" value="Homodimeric domain of signal transducing histidine kinase"/>
    <property type="match status" value="1"/>
</dbReference>
<dbReference type="CDD" id="cd00082">
    <property type="entry name" value="HisKA"/>
    <property type="match status" value="1"/>
</dbReference>
<dbReference type="SMART" id="SM00388">
    <property type="entry name" value="HisKA"/>
    <property type="match status" value="1"/>
</dbReference>
<evidence type="ECO:0000256" key="1">
    <source>
        <dbReference type="ARBA" id="ARBA00000085"/>
    </source>
</evidence>
<dbReference type="GO" id="GO:0005886">
    <property type="term" value="C:plasma membrane"/>
    <property type="evidence" value="ECO:0007669"/>
    <property type="project" value="TreeGrafter"/>
</dbReference>
<dbReference type="EC" id="2.7.13.3" evidence="3"/>
<dbReference type="Proteomes" id="UP000244906">
    <property type="component" value="Unassembled WGS sequence"/>
</dbReference>
<dbReference type="SUPFAM" id="SSF55874">
    <property type="entry name" value="ATPase domain of HSP90 chaperone/DNA topoisomerase II/histidine kinase"/>
    <property type="match status" value="1"/>
</dbReference>
<dbReference type="GO" id="GO:0016036">
    <property type="term" value="P:cellular response to phosphate starvation"/>
    <property type="evidence" value="ECO:0007669"/>
    <property type="project" value="TreeGrafter"/>
</dbReference>
<dbReference type="AlphaFoldDB" id="A0A2V1GQK6"/>
<dbReference type="InterPro" id="IPR005467">
    <property type="entry name" value="His_kinase_dom"/>
</dbReference>
<dbReference type="RefSeq" id="WP_116688249.1">
    <property type="nucleotide sequence ID" value="NZ_CAWNYD010000008.1"/>
</dbReference>
<dbReference type="CDD" id="cd06225">
    <property type="entry name" value="HAMP"/>
    <property type="match status" value="1"/>
</dbReference>
<keyword evidence="12" id="KW-1185">Reference proteome</keyword>
<evidence type="ECO:0000259" key="10">
    <source>
        <dbReference type="PROSITE" id="PS50885"/>
    </source>
</evidence>
<dbReference type="PANTHER" id="PTHR45453:SF1">
    <property type="entry name" value="PHOSPHATE REGULON SENSOR PROTEIN PHOR"/>
    <property type="match status" value="1"/>
</dbReference>
<keyword evidence="8" id="KW-0812">Transmembrane</keyword>
<proteinExistence type="predicted"/>
<evidence type="ECO:0000313" key="12">
    <source>
        <dbReference type="Proteomes" id="UP000244906"/>
    </source>
</evidence>
<evidence type="ECO:0000256" key="7">
    <source>
        <dbReference type="ARBA" id="ARBA00023012"/>
    </source>
</evidence>
<dbReference type="PANTHER" id="PTHR45453">
    <property type="entry name" value="PHOSPHATE REGULON SENSOR PROTEIN PHOR"/>
    <property type="match status" value="1"/>
</dbReference>
<dbReference type="InterPro" id="IPR003594">
    <property type="entry name" value="HATPase_dom"/>
</dbReference>
<evidence type="ECO:0000313" key="11">
    <source>
        <dbReference type="EMBL" id="PVZ66328.1"/>
    </source>
</evidence>
<dbReference type="PROSITE" id="PS50885">
    <property type="entry name" value="HAMP"/>
    <property type="match status" value="1"/>
</dbReference>
<dbReference type="Pfam" id="PF00672">
    <property type="entry name" value="HAMP"/>
    <property type="match status" value="1"/>
</dbReference>
<protein>
    <recommendedName>
        <fullName evidence="3">histidine kinase</fullName>
        <ecNumber evidence="3">2.7.13.3</ecNumber>
    </recommendedName>
</protein>
<dbReference type="Pfam" id="PF02518">
    <property type="entry name" value="HATPase_c"/>
    <property type="match status" value="1"/>
</dbReference>
<feature type="transmembrane region" description="Helical" evidence="8">
    <location>
        <begin position="6"/>
        <end position="29"/>
    </location>
</feature>
<dbReference type="SMART" id="SM00304">
    <property type="entry name" value="HAMP"/>
    <property type="match status" value="1"/>
</dbReference>
<dbReference type="GO" id="GO:0000155">
    <property type="term" value="F:phosphorelay sensor kinase activity"/>
    <property type="evidence" value="ECO:0007669"/>
    <property type="project" value="InterPro"/>
</dbReference>
<dbReference type="InterPro" id="IPR050351">
    <property type="entry name" value="BphY/WalK/GraS-like"/>
</dbReference>
<evidence type="ECO:0000256" key="6">
    <source>
        <dbReference type="ARBA" id="ARBA00022777"/>
    </source>
</evidence>
<gene>
    <name evidence="11" type="ORF">DC094_16660</name>
</gene>